<sequence>MPYDRGDILASIHREGEVVLSEQEDDGMRIRARLSSASEGRLREFVVPLSNQRN</sequence>
<proteinExistence type="predicted"/>
<organism evidence="1">
    <name type="scientific">freshwater metagenome</name>
    <dbReference type="NCBI Taxonomy" id="449393"/>
    <lineage>
        <taxon>unclassified sequences</taxon>
        <taxon>metagenomes</taxon>
        <taxon>ecological metagenomes</taxon>
    </lineage>
</organism>
<dbReference type="EMBL" id="CAEZZL010000050">
    <property type="protein sequence ID" value="CAB4762358.1"/>
    <property type="molecule type" value="Genomic_DNA"/>
</dbReference>
<name>A0A6J6UTM0_9ZZZZ</name>
<accession>A0A6J6UTM0</accession>
<reference evidence="1" key="1">
    <citation type="submission" date="2020-05" db="EMBL/GenBank/DDBJ databases">
        <authorList>
            <person name="Chiriac C."/>
            <person name="Salcher M."/>
            <person name="Ghai R."/>
            <person name="Kavagutti S V."/>
        </authorList>
    </citation>
    <scope>NUCLEOTIDE SEQUENCE</scope>
</reference>
<gene>
    <name evidence="1" type="ORF">UFOPK2870_00742</name>
</gene>
<dbReference type="AlphaFoldDB" id="A0A6J6UTM0"/>
<evidence type="ECO:0000313" key="1">
    <source>
        <dbReference type="EMBL" id="CAB4762358.1"/>
    </source>
</evidence>
<protein>
    <submittedName>
        <fullName evidence="1">Unannotated protein</fullName>
    </submittedName>
</protein>